<dbReference type="AlphaFoldDB" id="Q0A9R5"/>
<dbReference type="CDD" id="cd00092">
    <property type="entry name" value="HTH_CRP"/>
    <property type="match status" value="1"/>
</dbReference>
<dbReference type="Proteomes" id="UP000001962">
    <property type="component" value="Chromosome"/>
</dbReference>
<organism evidence="6 7">
    <name type="scientific">Alkalilimnicola ehrlichii (strain ATCC BAA-1101 / DSM 17681 / MLHE-1)</name>
    <dbReference type="NCBI Taxonomy" id="187272"/>
    <lineage>
        <taxon>Bacteria</taxon>
        <taxon>Pseudomonadati</taxon>
        <taxon>Pseudomonadota</taxon>
        <taxon>Gammaproteobacteria</taxon>
        <taxon>Chromatiales</taxon>
        <taxon>Ectothiorhodospiraceae</taxon>
        <taxon>Alkalilimnicola</taxon>
    </lineage>
</organism>
<dbReference type="KEGG" id="aeh:Mlg_1070"/>
<sequence length="235" mass="26139">MVTTNVIRLHEDLETSPLFSGLAERQVSEVISRGHRRVVPGGGTLFNCGEPADQFFLVVEGAVKLFRAMSNGHVVVVRIIRPGEPFAACSVVGRPDATYPVTARAWMDVTVLAWSRGTMSSELRRLPTLQYNLLQLVSQYQDQTVDRLCESSTQPVAQRLAHCLLRLADQASIPTTDGLQLRDPLTRQELAEFCGTTLHTVSRLLAQWERDGLVRVGRCRVTLASTKRLQLLSMQ</sequence>
<evidence type="ECO:0000313" key="7">
    <source>
        <dbReference type="Proteomes" id="UP000001962"/>
    </source>
</evidence>
<dbReference type="PANTHER" id="PTHR24567">
    <property type="entry name" value="CRP FAMILY TRANSCRIPTIONAL REGULATORY PROTEIN"/>
    <property type="match status" value="1"/>
</dbReference>
<evidence type="ECO:0000259" key="5">
    <source>
        <dbReference type="PROSITE" id="PS51063"/>
    </source>
</evidence>
<dbReference type="CDD" id="cd00038">
    <property type="entry name" value="CAP_ED"/>
    <property type="match status" value="1"/>
</dbReference>
<dbReference type="PROSITE" id="PS51063">
    <property type="entry name" value="HTH_CRP_2"/>
    <property type="match status" value="1"/>
</dbReference>
<dbReference type="InterPro" id="IPR014710">
    <property type="entry name" value="RmlC-like_jellyroll"/>
</dbReference>
<dbReference type="SUPFAM" id="SSF46785">
    <property type="entry name" value="Winged helix' DNA-binding domain"/>
    <property type="match status" value="1"/>
</dbReference>
<dbReference type="OrthoDB" id="9777588at2"/>
<name>Q0A9R5_ALKEH</name>
<dbReference type="SMART" id="SM00100">
    <property type="entry name" value="cNMP"/>
    <property type="match status" value="1"/>
</dbReference>
<dbReference type="Pfam" id="PF00027">
    <property type="entry name" value="cNMP_binding"/>
    <property type="match status" value="1"/>
</dbReference>
<keyword evidence="1" id="KW-0805">Transcription regulation</keyword>
<dbReference type="GO" id="GO:0003677">
    <property type="term" value="F:DNA binding"/>
    <property type="evidence" value="ECO:0007669"/>
    <property type="project" value="UniProtKB-KW"/>
</dbReference>
<feature type="domain" description="Cyclic nucleotide-binding" evidence="4">
    <location>
        <begin position="18"/>
        <end position="140"/>
    </location>
</feature>
<keyword evidence="3" id="KW-0804">Transcription</keyword>
<dbReference type="GO" id="GO:0005829">
    <property type="term" value="C:cytosol"/>
    <property type="evidence" value="ECO:0007669"/>
    <property type="project" value="TreeGrafter"/>
</dbReference>
<dbReference type="EMBL" id="CP000453">
    <property type="protein sequence ID" value="ABI56422.1"/>
    <property type="molecule type" value="Genomic_DNA"/>
</dbReference>
<keyword evidence="2" id="KW-0238">DNA-binding</keyword>
<dbReference type="InterPro" id="IPR012318">
    <property type="entry name" value="HTH_CRP"/>
</dbReference>
<dbReference type="GO" id="GO:0003700">
    <property type="term" value="F:DNA-binding transcription factor activity"/>
    <property type="evidence" value="ECO:0007669"/>
    <property type="project" value="TreeGrafter"/>
</dbReference>
<dbReference type="Gene3D" id="2.60.120.10">
    <property type="entry name" value="Jelly Rolls"/>
    <property type="match status" value="1"/>
</dbReference>
<evidence type="ECO:0000256" key="2">
    <source>
        <dbReference type="ARBA" id="ARBA00023125"/>
    </source>
</evidence>
<dbReference type="Gene3D" id="1.10.10.10">
    <property type="entry name" value="Winged helix-like DNA-binding domain superfamily/Winged helix DNA-binding domain"/>
    <property type="match status" value="1"/>
</dbReference>
<dbReference type="InterPro" id="IPR036388">
    <property type="entry name" value="WH-like_DNA-bd_sf"/>
</dbReference>
<evidence type="ECO:0000256" key="1">
    <source>
        <dbReference type="ARBA" id="ARBA00023015"/>
    </source>
</evidence>
<dbReference type="eggNOG" id="COG0664">
    <property type="taxonomic scope" value="Bacteria"/>
</dbReference>
<protein>
    <submittedName>
        <fullName evidence="6">Transcriptional regulator, Crp/Fnr family</fullName>
    </submittedName>
</protein>
<dbReference type="SMART" id="SM00419">
    <property type="entry name" value="HTH_CRP"/>
    <property type="match status" value="1"/>
</dbReference>
<gene>
    <name evidence="6" type="ordered locus">Mlg_1070</name>
</gene>
<evidence type="ECO:0000313" key="6">
    <source>
        <dbReference type="EMBL" id="ABI56422.1"/>
    </source>
</evidence>
<dbReference type="InterPro" id="IPR018490">
    <property type="entry name" value="cNMP-bd_dom_sf"/>
</dbReference>
<evidence type="ECO:0000259" key="4">
    <source>
        <dbReference type="PROSITE" id="PS50042"/>
    </source>
</evidence>
<accession>Q0A9R5</accession>
<dbReference type="Pfam" id="PF13545">
    <property type="entry name" value="HTH_Crp_2"/>
    <property type="match status" value="1"/>
</dbReference>
<dbReference type="PROSITE" id="PS50042">
    <property type="entry name" value="CNMP_BINDING_3"/>
    <property type="match status" value="1"/>
</dbReference>
<dbReference type="InterPro" id="IPR000595">
    <property type="entry name" value="cNMP-bd_dom"/>
</dbReference>
<evidence type="ECO:0000256" key="3">
    <source>
        <dbReference type="ARBA" id="ARBA00023163"/>
    </source>
</evidence>
<proteinExistence type="predicted"/>
<dbReference type="InterPro" id="IPR036390">
    <property type="entry name" value="WH_DNA-bd_sf"/>
</dbReference>
<keyword evidence="7" id="KW-1185">Reference proteome</keyword>
<dbReference type="PANTHER" id="PTHR24567:SF28">
    <property type="entry name" value="LISTERIOLYSIN REGULATORY PROTEIN"/>
    <property type="match status" value="1"/>
</dbReference>
<feature type="domain" description="HTH crp-type" evidence="5">
    <location>
        <begin position="154"/>
        <end position="227"/>
    </location>
</feature>
<dbReference type="RefSeq" id="WP_011628817.1">
    <property type="nucleotide sequence ID" value="NC_008340.1"/>
</dbReference>
<dbReference type="HOGENOM" id="CLU_075053_3_1_6"/>
<dbReference type="PRINTS" id="PR00034">
    <property type="entry name" value="HTHCRP"/>
</dbReference>
<dbReference type="SUPFAM" id="SSF51206">
    <property type="entry name" value="cAMP-binding domain-like"/>
    <property type="match status" value="1"/>
</dbReference>
<reference evidence="7" key="1">
    <citation type="submission" date="2006-08" db="EMBL/GenBank/DDBJ databases">
        <title>Complete sequence of Alkalilimnicola ehrilichei MLHE-1.</title>
        <authorList>
            <person name="Copeland A."/>
            <person name="Lucas S."/>
            <person name="Lapidus A."/>
            <person name="Barry K."/>
            <person name="Detter J.C."/>
            <person name="Glavina del Rio T."/>
            <person name="Hammon N."/>
            <person name="Israni S."/>
            <person name="Dalin E."/>
            <person name="Tice H."/>
            <person name="Pitluck S."/>
            <person name="Sims D."/>
            <person name="Brettin T."/>
            <person name="Bruce D."/>
            <person name="Han C."/>
            <person name="Tapia R."/>
            <person name="Gilna P."/>
            <person name="Schmutz J."/>
            <person name="Larimer F."/>
            <person name="Land M."/>
            <person name="Hauser L."/>
            <person name="Kyrpides N."/>
            <person name="Mikhailova N."/>
            <person name="Oremland R.S."/>
            <person name="Hoeft S.E."/>
            <person name="Switzer-Blum J."/>
            <person name="Kulp T."/>
            <person name="King G."/>
            <person name="Tabita R."/>
            <person name="Witte B."/>
            <person name="Santini J.M."/>
            <person name="Basu P."/>
            <person name="Hollibaugh J.T."/>
            <person name="Xie G."/>
            <person name="Stolz J.F."/>
            <person name="Richardson P."/>
        </authorList>
    </citation>
    <scope>NUCLEOTIDE SEQUENCE [LARGE SCALE GENOMIC DNA]</scope>
    <source>
        <strain evidence="7">ATCC BAA-1101 / DSM 17681 / MLHE-1</strain>
    </source>
</reference>
<dbReference type="InterPro" id="IPR050397">
    <property type="entry name" value="Env_Response_Regulators"/>
</dbReference>